<dbReference type="AlphaFoldDB" id="S4THT6"/>
<evidence type="ECO:0000256" key="1">
    <source>
        <dbReference type="SAM" id="SignalP"/>
    </source>
</evidence>
<name>S4THT6_9DIPT</name>
<feature type="chain" id="PRO_5004523492" evidence="1">
    <location>
        <begin position="19"/>
        <end position="117"/>
    </location>
</feature>
<organism evidence="2">
    <name type="scientific">Arachnocampa richardsae</name>
    <dbReference type="NCBI Taxonomy" id="270896"/>
    <lineage>
        <taxon>Eukaryota</taxon>
        <taxon>Metazoa</taxon>
        <taxon>Ecdysozoa</taxon>
        <taxon>Arthropoda</taxon>
        <taxon>Hexapoda</taxon>
        <taxon>Insecta</taxon>
        <taxon>Pterygota</taxon>
        <taxon>Neoptera</taxon>
        <taxon>Endopterygota</taxon>
        <taxon>Diptera</taxon>
        <taxon>Nematocera</taxon>
        <taxon>Sciaroidea</taxon>
        <taxon>Keroplatidae</taxon>
        <taxon>Arachnocampinae</taxon>
        <taxon>Arachnocampa</taxon>
    </lineage>
</organism>
<feature type="signal peptide" evidence="1">
    <location>
        <begin position="1"/>
        <end position="18"/>
    </location>
</feature>
<accession>S4THT6</accession>
<evidence type="ECO:0000313" key="2">
    <source>
        <dbReference type="EMBL" id="AGC26507.1"/>
    </source>
</evidence>
<gene>
    <name evidence="2" type="primary">Sap</name>
</gene>
<dbReference type="EMBL" id="JQ915216">
    <property type="protein sequence ID" value="AGC26507.1"/>
    <property type="molecule type" value="mRNA"/>
</dbReference>
<reference evidence="2" key="1">
    <citation type="submission" date="2012-04" db="EMBL/GenBank/DDBJ databases">
        <title>Glow-worm silk proteins.</title>
        <authorList>
            <person name="Walker A.A."/>
            <person name="Weisman S."/>
            <person name="Trueman H."/>
            <person name="Tara S.D."/>
        </authorList>
    </citation>
    <scope>NUCLEOTIDE SEQUENCE</scope>
    <source>
        <tissue evidence="2">Silk gland</tissue>
    </source>
</reference>
<proteinExistence type="evidence at transcript level"/>
<keyword evidence="1" id="KW-0732">Signal</keyword>
<sequence>MRFLTIFLLAVAITAISASSKSKTTALLKIIEPTLKGEVEPAATGVGKGVNSAIKEVNSALNYAQSAAKEAVSAAKAVASKTLAGAADAVENVPKVVSQTIKALGSNPVTTVVQALL</sequence>
<protein>
    <submittedName>
        <fullName evidence="2">Silk-associated protein</fullName>
    </submittedName>
</protein>